<evidence type="ECO:0000313" key="7">
    <source>
        <dbReference type="Proteomes" id="UP000323011"/>
    </source>
</evidence>
<protein>
    <recommendedName>
        <fullName evidence="1">Enoyl reductase (ER) domain-containing protein</fullName>
    </recommendedName>
</protein>
<dbReference type="PANTHER" id="PTHR43677:SF4">
    <property type="entry name" value="QUINONE OXIDOREDUCTASE-LIKE PROTEIN 2"/>
    <property type="match status" value="1"/>
</dbReference>
<evidence type="ECO:0000313" key="3">
    <source>
        <dbReference type="EMBL" id="KAA0156575.1"/>
    </source>
</evidence>
<dbReference type="Gene3D" id="3.90.180.10">
    <property type="entry name" value="Medium-chain alcohol dehydrogenases, catalytic domain"/>
    <property type="match status" value="1"/>
</dbReference>
<evidence type="ECO:0000313" key="8">
    <source>
        <dbReference type="Proteomes" id="UP000324907"/>
    </source>
</evidence>
<dbReference type="SMART" id="SM00829">
    <property type="entry name" value="PKS_ER"/>
    <property type="match status" value="1"/>
</dbReference>
<dbReference type="Gene3D" id="3.40.50.720">
    <property type="entry name" value="NAD(P)-binding Rossmann-like Domain"/>
    <property type="match status" value="1"/>
</dbReference>
<evidence type="ECO:0000259" key="1">
    <source>
        <dbReference type="SMART" id="SM00829"/>
    </source>
</evidence>
<dbReference type="InterPro" id="IPR020843">
    <property type="entry name" value="ER"/>
</dbReference>
<dbReference type="InterPro" id="IPR036291">
    <property type="entry name" value="NAD(P)-bd_dom_sf"/>
</dbReference>
<dbReference type="InterPro" id="IPR013154">
    <property type="entry name" value="ADH-like_N"/>
</dbReference>
<dbReference type="OrthoDB" id="76344at2759"/>
<proteinExistence type="predicted"/>
<dbReference type="Pfam" id="PF08240">
    <property type="entry name" value="ADH_N"/>
    <property type="match status" value="1"/>
</dbReference>
<evidence type="ECO:0000313" key="5">
    <source>
        <dbReference type="EMBL" id="KAA0177507.1"/>
    </source>
</evidence>
<keyword evidence="7" id="KW-1185">Reference proteome</keyword>
<dbReference type="EMBL" id="VLTL01000174">
    <property type="protein sequence ID" value="KAA0156504.1"/>
    <property type="molecule type" value="Genomic_DNA"/>
</dbReference>
<dbReference type="Proteomes" id="UP000324907">
    <property type="component" value="Unassembled WGS sequence"/>
</dbReference>
<evidence type="ECO:0000313" key="2">
    <source>
        <dbReference type="EMBL" id="KAA0156504.1"/>
    </source>
</evidence>
<dbReference type="EMBL" id="VLTN01000003">
    <property type="protein sequence ID" value="KAA0156575.1"/>
    <property type="molecule type" value="Genomic_DNA"/>
</dbReference>
<dbReference type="Proteomes" id="UP000323011">
    <property type="component" value="Unassembled WGS sequence"/>
</dbReference>
<dbReference type="InterPro" id="IPR051397">
    <property type="entry name" value="Zn-ADH-like_protein"/>
</dbReference>
<dbReference type="EMBL" id="VLTO01000004">
    <property type="protein sequence ID" value="KAA0177507.1"/>
    <property type="molecule type" value="Genomic_DNA"/>
</dbReference>
<dbReference type="AlphaFoldDB" id="A0A5A8D4Y5"/>
<dbReference type="Proteomes" id="UP000325113">
    <property type="component" value="Unassembled WGS sequence"/>
</dbReference>
<feature type="domain" description="Enoyl reductase (ER)" evidence="1">
    <location>
        <begin position="16"/>
        <end position="399"/>
    </location>
</feature>
<dbReference type="EMBL" id="VLTM01000051">
    <property type="protein sequence ID" value="KAA0159657.1"/>
    <property type="molecule type" value="Genomic_DNA"/>
</dbReference>
<reference evidence="6 7" key="1">
    <citation type="submission" date="2019-07" db="EMBL/GenBank/DDBJ databases">
        <title>Genomes of Cafeteria roenbergensis.</title>
        <authorList>
            <person name="Fischer M.G."/>
            <person name="Hackl T."/>
            <person name="Roman M."/>
        </authorList>
    </citation>
    <scope>NUCLEOTIDE SEQUENCE [LARGE SCALE GENOMIC DNA]</scope>
    <source>
        <strain evidence="3 7">BVI</strain>
        <strain evidence="4 9">Cflag</strain>
        <strain evidence="5 6">E4-10P</strain>
        <strain evidence="2 8">RCC970-E3</strain>
    </source>
</reference>
<dbReference type="SUPFAM" id="SSF51735">
    <property type="entry name" value="NAD(P)-binding Rossmann-fold domains"/>
    <property type="match status" value="1"/>
</dbReference>
<accession>A0A5A8D4Y5</accession>
<dbReference type="PANTHER" id="PTHR43677">
    <property type="entry name" value="SHORT-CHAIN DEHYDROGENASE/REDUCTASE"/>
    <property type="match status" value="1"/>
</dbReference>
<name>A0A5A8D4Y5_CAFRO</name>
<evidence type="ECO:0000313" key="9">
    <source>
        <dbReference type="Proteomes" id="UP000325113"/>
    </source>
</evidence>
<sequence length="401" mass="42363">MAAARRAKVVAMSSFGDPSTCMSVVEAEIPAPKPGWLRVRVEAVSVNPKDCSVVHGEDGLGSLLWMLQGHPVYPGSDLAGTVDAVGDGVTDIKLGQRVATYRFWLCGAAPGEGAFGEYALVPADTAARIPEGLPVQVAAALPCAFLTALQVLRDRIRIHRHPAKRPVVVVYGASGGVGSPCVQIAGLLRGRAEERADGAFVIAVASERNRRRCLVHLGASAFVAYDKEDPWAAVSRIVEAESLDGVHAWIECHIPKSGPRFAQARPLLVSATLDAGESERGREPWMPGKFVSLRPSIPVALLTEGQRWLGQAMSSACSCLAARGAAAASGPTPPVTWLEPANDYLAVQPEREGLEKLMHWAAKKQIRVDIASEHKGLEPGLAEAVGAVSSKHTAGKAVVVL</sequence>
<evidence type="ECO:0000313" key="4">
    <source>
        <dbReference type="EMBL" id="KAA0159657.1"/>
    </source>
</evidence>
<evidence type="ECO:0000313" key="6">
    <source>
        <dbReference type="Proteomes" id="UP000322899"/>
    </source>
</evidence>
<gene>
    <name evidence="5" type="ORF">FNF27_01284</name>
    <name evidence="2" type="ORF">FNF28_06623</name>
    <name evidence="3" type="ORF">FNF29_00686</name>
    <name evidence="4" type="ORF">FNF31_04733</name>
</gene>
<organism evidence="4 9">
    <name type="scientific">Cafeteria roenbergensis</name>
    <name type="common">Marine flagellate</name>
    <dbReference type="NCBI Taxonomy" id="33653"/>
    <lineage>
        <taxon>Eukaryota</taxon>
        <taxon>Sar</taxon>
        <taxon>Stramenopiles</taxon>
        <taxon>Bigyra</taxon>
        <taxon>Opalozoa</taxon>
        <taxon>Bicosoecida</taxon>
        <taxon>Cafeteriaceae</taxon>
        <taxon>Cafeteria</taxon>
    </lineage>
</organism>
<dbReference type="InterPro" id="IPR011032">
    <property type="entry name" value="GroES-like_sf"/>
</dbReference>
<dbReference type="SUPFAM" id="SSF50129">
    <property type="entry name" value="GroES-like"/>
    <property type="match status" value="1"/>
</dbReference>
<dbReference type="GO" id="GO:0016491">
    <property type="term" value="F:oxidoreductase activity"/>
    <property type="evidence" value="ECO:0007669"/>
    <property type="project" value="InterPro"/>
</dbReference>
<dbReference type="Proteomes" id="UP000322899">
    <property type="component" value="Unassembled WGS sequence"/>
</dbReference>
<comment type="caution">
    <text evidence="4">The sequence shown here is derived from an EMBL/GenBank/DDBJ whole genome shotgun (WGS) entry which is preliminary data.</text>
</comment>